<accession>A0A939SUL0</accession>
<gene>
    <name evidence="1" type="ORF">J4732_09590</name>
</gene>
<name>A0A939SUL0_SERMA</name>
<proteinExistence type="predicted"/>
<comment type="caution">
    <text evidence="1">The sequence shown here is derived from an EMBL/GenBank/DDBJ whole genome shotgun (WGS) entry which is preliminary data.</text>
</comment>
<evidence type="ECO:0000313" key="1">
    <source>
        <dbReference type="EMBL" id="MBO2006820.1"/>
    </source>
</evidence>
<protein>
    <submittedName>
        <fullName evidence="1">Uncharacterized protein</fullName>
    </submittedName>
</protein>
<sequence length="67" mass="7024">MPLTMPSCSAAGDARPWSTPELAATGKSVAYEVVVEKLEMSTVLGALEDAERRHSALGEAAMDGGFR</sequence>
<organism evidence="1">
    <name type="scientific">Serratia marcescens</name>
    <dbReference type="NCBI Taxonomy" id="615"/>
    <lineage>
        <taxon>Bacteria</taxon>
        <taxon>Pseudomonadati</taxon>
        <taxon>Pseudomonadota</taxon>
        <taxon>Gammaproteobacteria</taxon>
        <taxon>Enterobacterales</taxon>
        <taxon>Yersiniaceae</taxon>
        <taxon>Serratia</taxon>
    </lineage>
</organism>
<dbReference type="EMBL" id="JAGETR010000053">
    <property type="protein sequence ID" value="MBO2006820.1"/>
    <property type="molecule type" value="Genomic_DNA"/>
</dbReference>
<reference evidence="1" key="1">
    <citation type="submission" date="2021-03" db="EMBL/GenBank/DDBJ databases">
        <title>Molecular epidemiology and mechanisms of colistin and carbapenem resistance in Enterobacteriaceae from clinical isolates, the environment and porcine samples in Pretoria, South Africa.</title>
        <authorList>
            <person name="Bogoshi D."/>
            <person name="Mbelle N.M."/>
            <person name="Naidoo V."/>
            <person name="Osei Sekyere J."/>
        </authorList>
    </citation>
    <scope>NUCLEOTIDE SEQUENCE</scope>
    <source>
        <strain evidence="1">C080</strain>
    </source>
</reference>
<dbReference type="AlphaFoldDB" id="A0A939SUL0"/>